<dbReference type="Proteomes" id="UP000823561">
    <property type="component" value="Chromosome 5"/>
</dbReference>
<dbReference type="EMBL" id="JADWDJ010000005">
    <property type="protein sequence ID" value="KAG5281608.1"/>
    <property type="molecule type" value="Genomic_DNA"/>
</dbReference>
<reference evidence="2" key="1">
    <citation type="submission" date="2020-10" db="EMBL/GenBank/DDBJ databases">
        <title>Chromosome-scale genome assembly of the Allis shad, Alosa alosa.</title>
        <authorList>
            <person name="Margot Z."/>
            <person name="Christophe K."/>
            <person name="Cabau C."/>
            <person name="Louis A."/>
            <person name="Berthelot C."/>
            <person name="Parey E."/>
            <person name="Roest Crollius H."/>
            <person name="Montfort J."/>
            <person name="Robinson-Rechavi M."/>
            <person name="Bucao C."/>
            <person name="Bouchez O."/>
            <person name="Gislard M."/>
            <person name="Lluch J."/>
            <person name="Milhes M."/>
            <person name="Lampietro C."/>
            <person name="Lopez Roques C."/>
            <person name="Donnadieu C."/>
            <person name="Braasch I."/>
            <person name="Desvignes T."/>
            <person name="Postlethwait J."/>
            <person name="Bobe J."/>
            <person name="Guiguen Y."/>
        </authorList>
    </citation>
    <scope>NUCLEOTIDE SEQUENCE</scope>
    <source>
        <strain evidence="2">M-15738</strain>
        <tissue evidence="2">Blood</tissue>
    </source>
</reference>
<comment type="caution">
    <text evidence="2">The sequence shown here is derived from an EMBL/GenBank/DDBJ whole genome shotgun (WGS) entry which is preliminary data.</text>
</comment>
<keyword evidence="1" id="KW-0472">Membrane</keyword>
<gene>
    <name evidence="2" type="ORF">AALO_G00074260</name>
</gene>
<dbReference type="AlphaFoldDB" id="A0AAV6H2Q5"/>
<organism evidence="2 3">
    <name type="scientific">Alosa alosa</name>
    <name type="common">allis shad</name>
    <dbReference type="NCBI Taxonomy" id="278164"/>
    <lineage>
        <taxon>Eukaryota</taxon>
        <taxon>Metazoa</taxon>
        <taxon>Chordata</taxon>
        <taxon>Craniata</taxon>
        <taxon>Vertebrata</taxon>
        <taxon>Euteleostomi</taxon>
        <taxon>Actinopterygii</taxon>
        <taxon>Neopterygii</taxon>
        <taxon>Teleostei</taxon>
        <taxon>Clupei</taxon>
        <taxon>Clupeiformes</taxon>
        <taxon>Clupeoidei</taxon>
        <taxon>Clupeidae</taxon>
        <taxon>Alosa</taxon>
    </lineage>
</organism>
<feature type="transmembrane region" description="Helical" evidence="1">
    <location>
        <begin position="64"/>
        <end position="87"/>
    </location>
</feature>
<name>A0AAV6H2Q5_9TELE</name>
<evidence type="ECO:0000256" key="1">
    <source>
        <dbReference type="SAM" id="Phobius"/>
    </source>
</evidence>
<keyword evidence="1" id="KW-0812">Transmembrane</keyword>
<protein>
    <submittedName>
        <fullName evidence="2">Uncharacterized protein</fullName>
    </submittedName>
</protein>
<proteinExistence type="predicted"/>
<keyword evidence="3" id="KW-1185">Reference proteome</keyword>
<feature type="transmembrane region" description="Helical" evidence="1">
    <location>
        <begin position="21"/>
        <end position="44"/>
    </location>
</feature>
<evidence type="ECO:0000313" key="3">
    <source>
        <dbReference type="Proteomes" id="UP000823561"/>
    </source>
</evidence>
<accession>A0AAV6H2Q5</accession>
<keyword evidence="1" id="KW-1133">Transmembrane helix</keyword>
<sequence>MSRLCNFSPTSHVLYKQIKTLGMWLEIGAIRFFVALSLSLFFSLSLCFSLPLSLLSSLSLSVSLSLSLSLSLCLSLYIYIYCVCVLFSSKKQQTVYPVGAFCLFCNLVLAELDHSSQVVTP</sequence>
<evidence type="ECO:0000313" key="2">
    <source>
        <dbReference type="EMBL" id="KAG5281608.1"/>
    </source>
</evidence>